<name>M6FLD2_9LEPT</name>
<organism evidence="1 2">
    <name type="scientific">Leptospira kirschneri serovar Bulgarica str. Nikolaevo</name>
    <dbReference type="NCBI Taxonomy" id="1240687"/>
    <lineage>
        <taxon>Bacteria</taxon>
        <taxon>Pseudomonadati</taxon>
        <taxon>Spirochaetota</taxon>
        <taxon>Spirochaetia</taxon>
        <taxon>Leptospirales</taxon>
        <taxon>Leptospiraceae</taxon>
        <taxon>Leptospira</taxon>
    </lineage>
</organism>
<proteinExistence type="predicted"/>
<accession>M6FLD2</accession>
<protein>
    <submittedName>
        <fullName evidence="1">Uncharacterized protein</fullName>
    </submittedName>
</protein>
<comment type="caution">
    <text evidence="1">The sequence shown here is derived from an EMBL/GenBank/DDBJ whole genome shotgun (WGS) entry which is preliminary data.</text>
</comment>
<reference evidence="1 2" key="1">
    <citation type="submission" date="2013-01" db="EMBL/GenBank/DDBJ databases">
        <authorList>
            <person name="Harkins D.M."/>
            <person name="Durkin A.S."/>
            <person name="Brinkac L.M."/>
            <person name="Haft D.H."/>
            <person name="Selengut J.D."/>
            <person name="Sanka R."/>
            <person name="DePew J."/>
            <person name="Purushe J."/>
            <person name="Galloway R.L."/>
            <person name="Vinetz J.M."/>
            <person name="Sutton G.G."/>
            <person name="Nierman W.C."/>
            <person name="Fouts D.E."/>
        </authorList>
    </citation>
    <scope>NUCLEOTIDE SEQUENCE [LARGE SCALE GENOMIC DNA]</scope>
    <source>
        <strain evidence="1 2">Nikolaevo</strain>
    </source>
</reference>
<sequence length="62" mass="7660">MNIEKFKNDNLSKYLIQKLSEEKPDRLSEINFKKKSVRRFVFYKPTIFIKRFPNIFINYRKG</sequence>
<evidence type="ECO:0000313" key="1">
    <source>
        <dbReference type="EMBL" id="EMK23606.1"/>
    </source>
</evidence>
<gene>
    <name evidence="1" type="ORF">LEP1GSC008_3182</name>
</gene>
<dbReference type="PATRIC" id="fig|1240687.3.peg.2871"/>
<dbReference type="EMBL" id="ANCE01000141">
    <property type="protein sequence ID" value="EMK23606.1"/>
    <property type="molecule type" value="Genomic_DNA"/>
</dbReference>
<dbReference type="Proteomes" id="UP000011980">
    <property type="component" value="Unassembled WGS sequence"/>
</dbReference>
<dbReference type="AlphaFoldDB" id="M6FLD2"/>
<evidence type="ECO:0000313" key="2">
    <source>
        <dbReference type="Proteomes" id="UP000011980"/>
    </source>
</evidence>